<dbReference type="Proteomes" id="UP000030185">
    <property type="component" value="Unassembled WGS sequence"/>
</dbReference>
<comment type="caution">
    <text evidence="1">The sequence shown here is derived from an EMBL/GenBank/DDBJ whole genome shotgun (WGS) entry which is preliminary data.</text>
</comment>
<gene>
    <name evidence="1" type="ORF">MYP_4059</name>
</gene>
<dbReference type="STRING" id="153721.MYP_4059"/>
<evidence type="ECO:0000313" key="2">
    <source>
        <dbReference type="Proteomes" id="UP000030185"/>
    </source>
</evidence>
<protein>
    <submittedName>
        <fullName evidence="1">Uncharacterized protein</fullName>
    </submittedName>
</protein>
<sequence length="255" mass="29253">MKSLFLLKSFNKNIIIILLLIINSSCEKCDKDISWTTEISLERWNFTPEPDTTNLKVYLYKTKEDYLVDQNRIIPSFNRRSYQVNDKNKTFYWVRIKQDSLNNLRSNEICTDPDKCKSVYESHGNIGGCDEYSSLQLKTNLSNTPTRLQLNIKNNGNAVDGAIVQLFYTKDDYDSDTNPLYSNSFSWQTYFGLGASDFADTTGADGTAYFDNLEPREYWFKVTKGKLNNSSTTIKTLKPLPDDPNVTTLLDIGIK</sequence>
<dbReference type="AlphaFoldDB" id="A0A098LK42"/>
<organism evidence="1 2">
    <name type="scientific">Sporocytophaga myxococcoides</name>
    <dbReference type="NCBI Taxonomy" id="153721"/>
    <lineage>
        <taxon>Bacteria</taxon>
        <taxon>Pseudomonadati</taxon>
        <taxon>Bacteroidota</taxon>
        <taxon>Cytophagia</taxon>
        <taxon>Cytophagales</taxon>
        <taxon>Cytophagaceae</taxon>
        <taxon>Sporocytophaga</taxon>
    </lineage>
</organism>
<name>A0A098LK42_9BACT</name>
<accession>A0A098LK42</accession>
<evidence type="ECO:0000313" key="1">
    <source>
        <dbReference type="EMBL" id="GAL86829.1"/>
    </source>
</evidence>
<proteinExistence type="predicted"/>
<keyword evidence="2" id="KW-1185">Reference proteome</keyword>
<dbReference type="EMBL" id="BBLT01000009">
    <property type="protein sequence ID" value="GAL86829.1"/>
    <property type="molecule type" value="Genomic_DNA"/>
</dbReference>
<reference evidence="1 2" key="1">
    <citation type="submission" date="2014-09" db="EMBL/GenBank/DDBJ databases">
        <title>Sporocytophaga myxococcoides PG-01 genome sequencing.</title>
        <authorList>
            <person name="Liu L."/>
            <person name="Gao P.J."/>
            <person name="Chen G.J."/>
            <person name="Wang L.S."/>
        </authorList>
    </citation>
    <scope>NUCLEOTIDE SEQUENCE [LARGE SCALE GENOMIC DNA]</scope>
    <source>
        <strain evidence="1 2">PG-01</strain>
    </source>
</reference>